<organism evidence="1 2">
    <name type="scientific">Iodidimonas gelatinilytica</name>
    <dbReference type="NCBI Taxonomy" id="1236966"/>
    <lineage>
        <taxon>Bacteria</taxon>
        <taxon>Pseudomonadati</taxon>
        <taxon>Pseudomonadota</taxon>
        <taxon>Alphaproteobacteria</taxon>
        <taxon>Iodidimonadales</taxon>
        <taxon>Iodidimonadaceae</taxon>
        <taxon>Iodidimonas</taxon>
    </lineage>
</organism>
<dbReference type="EMBL" id="BKCM01000006">
    <property type="protein sequence ID" value="GER00770.1"/>
    <property type="molecule type" value="Genomic_DNA"/>
</dbReference>
<accession>A0A5A7N098</accession>
<dbReference type="AlphaFoldDB" id="A0A5A7N098"/>
<name>A0A5A7N098_9PROT</name>
<evidence type="ECO:0000313" key="1">
    <source>
        <dbReference type="EMBL" id="GER00770.1"/>
    </source>
</evidence>
<keyword evidence="2" id="KW-1185">Reference proteome</keyword>
<comment type="caution">
    <text evidence="1">The sequence shown here is derived from an EMBL/GenBank/DDBJ whole genome shotgun (WGS) entry which is preliminary data.</text>
</comment>
<reference evidence="1 2" key="1">
    <citation type="submission" date="2019-09" db="EMBL/GenBank/DDBJ databases">
        <title>NBRP : Genome information of microbial organism related human and environment.</title>
        <authorList>
            <person name="Hattori M."/>
            <person name="Oshima K."/>
            <person name="Inaba H."/>
            <person name="Suda W."/>
            <person name="Sakamoto M."/>
            <person name="Iino T."/>
            <person name="Kitahara M."/>
            <person name="Oshida Y."/>
            <person name="Iida T."/>
            <person name="Kudo T."/>
            <person name="Itoh T."/>
            <person name="Ohkuma M."/>
        </authorList>
    </citation>
    <scope>NUCLEOTIDE SEQUENCE [LARGE SCALE GENOMIC DNA]</scope>
    <source>
        <strain evidence="1 2">Mie-1</strain>
    </source>
</reference>
<proteinExistence type="predicted"/>
<evidence type="ECO:0000313" key="2">
    <source>
        <dbReference type="Proteomes" id="UP000325187"/>
    </source>
</evidence>
<dbReference type="Proteomes" id="UP000325187">
    <property type="component" value="Unassembled WGS sequence"/>
</dbReference>
<sequence length="64" mass="6770">MGTGSDGAGACLSGDAQYKSPRALRQTSKAALRIRGSVILFYLNQWLLMECLSRSTLGAYGLGS</sequence>
<protein>
    <submittedName>
        <fullName evidence="1">Uncharacterized protein</fullName>
    </submittedName>
</protein>
<gene>
    <name evidence="1" type="ORF">JCM17845_13930</name>
</gene>